<proteinExistence type="predicted"/>
<comment type="caution">
    <text evidence="1">The sequence shown here is derived from an EMBL/GenBank/DDBJ whole genome shotgun (WGS) entry which is preliminary data.</text>
</comment>
<protein>
    <submittedName>
        <fullName evidence="1">Uncharacterized protein</fullName>
    </submittedName>
</protein>
<sequence length="143" mass="15808">MSAVNAVADNYVVVEQLATKPEFLKAHGQRQIATDLTLDLLADQEFPDFDECENGHDSTVKYPVCATSPPERTKEGTLKDMDEAHRTEVHVRGVKGPSSLLNFAGFDIVLDLIQRHPRETVASQPGRNNHQPALILFVDTATQ</sequence>
<keyword evidence="2" id="KW-1185">Reference proteome</keyword>
<dbReference type="EMBL" id="CM023483">
    <property type="protein sequence ID" value="KAH6937081.1"/>
    <property type="molecule type" value="Genomic_DNA"/>
</dbReference>
<gene>
    <name evidence="1" type="ORF">HPB50_025517</name>
</gene>
<dbReference type="Proteomes" id="UP000821845">
    <property type="component" value="Chromosome 3"/>
</dbReference>
<name>A0ACB7SQ44_HYAAI</name>
<accession>A0ACB7SQ44</accession>
<organism evidence="1 2">
    <name type="scientific">Hyalomma asiaticum</name>
    <name type="common">Tick</name>
    <dbReference type="NCBI Taxonomy" id="266040"/>
    <lineage>
        <taxon>Eukaryota</taxon>
        <taxon>Metazoa</taxon>
        <taxon>Ecdysozoa</taxon>
        <taxon>Arthropoda</taxon>
        <taxon>Chelicerata</taxon>
        <taxon>Arachnida</taxon>
        <taxon>Acari</taxon>
        <taxon>Parasitiformes</taxon>
        <taxon>Ixodida</taxon>
        <taxon>Ixodoidea</taxon>
        <taxon>Ixodidae</taxon>
        <taxon>Hyalomminae</taxon>
        <taxon>Hyalomma</taxon>
    </lineage>
</organism>
<evidence type="ECO:0000313" key="2">
    <source>
        <dbReference type="Proteomes" id="UP000821845"/>
    </source>
</evidence>
<reference evidence="1" key="1">
    <citation type="submission" date="2020-05" db="EMBL/GenBank/DDBJ databases">
        <title>Large-scale comparative analyses of tick genomes elucidate their genetic diversity and vector capacities.</title>
        <authorList>
            <person name="Jia N."/>
            <person name="Wang J."/>
            <person name="Shi W."/>
            <person name="Du L."/>
            <person name="Sun Y."/>
            <person name="Zhan W."/>
            <person name="Jiang J."/>
            <person name="Wang Q."/>
            <person name="Zhang B."/>
            <person name="Ji P."/>
            <person name="Sakyi L.B."/>
            <person name="Cui X."/>
            <person name="Yuan T."/>
            <person name="Jiang B."/>
            <person name="Yang W."/>
            <person name="Lam T.T.-Y."/>
            <person name="Chang Q."/>
            <person name="Ding S."/>
            <person name="Wang X."/>
            <person name="Zhu J."/>
            <person name="Ruan X."/>
            <person name="Zhao L."/>
            <person name="Wei J."/>
            <person name="Que T."/>
            <person name="Du C."/>
            <person name="Cheng J."/>
            <person name="Dai P."/>
            <person name="Han X."/>
            <person name="Huang E."/>
            <person name="Gao Y."/>
            <person name="Liu J."/>
            <person name="Shao H."/>
            <person name="Ye R."/>
            <person name="Li L."/>
            <person name="Wei W."/>
            <person name="Wang X."/>
            <person name="Wang C."/>
            <person name="Yang T."/>
            <person name="Huo Q."/>
            <person name="Li W."/>
            <person name="Guo W."/>
            <person name="Chen H."/>
            <person name="Zhou L."/>
            <person name="Ni X."/>
            <person name="Tian J."/>
            <person name="Zhou Y."/>
            <person name="Sheng Y."/>
            <person name="Liu T."/>
            <person name="Pan Y."/>
            <person name="Xia L."/>
            <person name="Li J."/>
            <person name="Zhao F."/>
            <person name="Cao W."/>
        </authorList>
    </citation>
    <scope>NUCLEOTIDE SEQUENCE</scope>
    <source>
        <strain evidence="1">Hyas-2018</strain>
    </source>
</reference>
<evidence type="ECO:0000313" key="1">
    <source>
        <dbReference type="EMBL" id="KAH6937081.1"/>
    </source>
</evidence>